<gene>
    <name evidence="3" type="ORF">GCM10019998_09020</name>
</gene>
<evidence type="ECO:0000313" key="3">
    <source>
        <dbReference type="EMBL" id="GAA3015082.1"/>
    </source>
</evidence>
<dbReference type="PROSITE" id="PS51257">
    <property type="entry name" value="PROKAR_LIPOPROTEIN"/>
    <property type="match status" value="1"/>
</dbReference>
<feature type="compositionally biased region" description="Basic and acidic residues" evidence="1">
    <location>
        <begin position="289"/>
        <end position="298"/>
    </location>
</feature>
<feature type="chain" id="PRO_5045980215" evidence="2">
    <location>
        <begin position="19"/>
        <end position="316"/>
    </location>
</feature>
<evidence type="ECO:0000256" key="1">
    <source>
        <dbReference type="SAM" id="MobiDB-lite"/>
    </source>
</evidence>
<comment type="caution">
    <text evidence="3">The sequence shown here is derived from an EMBL/GenBank/DDBJ whole genome shotgun (WGS) entry which is preliminary data.</text>
</comment>
<dbReference type="EMBL" id="BAAAXQ010000026">
    <property type="protein sequence ID" value="GAA3015082.1"/>
    <property type="molecule type" value="Genomic_DNA"/>
</dbReference>
<keyword evidence="4" id="KW-1185">Reference proteome</keyword>
<dbReference type="RefSeq" id="WP_068707784.1">
    <property type="nucleotide sequence ID" value="NZ_BAAAXQ010000026.1"/>
</dbReference>
<reference evidence="3 4" key="1">
    <citation type="journal article" date="2019" name="Int. J. Syst. Evol. Microbiol.">
        <title>The Global Catalogue of Microorganisms (GCM) 10K type strain sequencing project: providing services to taxonomists for standard genome sequencing and annotation.</title>
        <authorList>
            <consortium name="The Broad Institute Genomics Platform"/>
            <consortium name="The Broad Institute Genome Sequencing Center for Infectious Disease"/>
            <person name="Wu L."/>
            <person name="Ma J."/>
        </authorList>
    </citation>
    <scope>NUCLEOTIDE SEQUENCE [LARGE SCALE GENOMIC DNA]</scope>
    <source>
        <strain evidence="3 4">JCM 8736</strain>
    </source>
</reference>
<accession>A0ABN3Y5U6</accession>
<feature type="signal peptide" evidence="2">
    <location>
        <begin position="1"/>
        <end position="18"/>
    </location>
</feature>
<feature type="region of interest" description="Disordered" evidence="1">
    <location>
        <begin position="224"/>
        <end position="252"/>
    </location>
</feature>
<sequence>MKKVYMLFFSLLVLSACSTNETATNDATETSSTIETSAQSSKSSSSELASETSTEETTSEAITEESSSKEDKEEFPYAVDLDDFIGGKDPAGKTIHHQTFETNQDDLPPNITVDIKALNNYGKEISIDLTGGEHSLYPVSITSIPTKTVTLLGDNGEKRDVKVNTEVKIEKYKEYDDSLQIEGDTYYLFYNDEGTISLATRNFEENPGDEDLDSKNMVEYVQEYPNSAEVNEDEDTKESSEDKSEEDEAKAKEYYDAINDAWQEASDYINSIDDPDVQVQSSEAAGSQEAERLKKENPEDTEIIEESFQKVRKDKW</sequence>
<proteinExistence type="predicted"/>
<feature type="region of interest" description="Disordered" evidence="1">
    <location>
        <begin position="266"/>
        <end position="316"/>
    </location>
</feature>
<organism evidence="3 4">
    <name type="scientific">Tetragenococcus solitarius</name>
    <dbReference type="NCBI Taxonomy" id="71453"/>
    <lineage>
        <taxon>Bacteria</taxon>
        <taxon>Bacillati</taxon>
        <taxon>Bacillota</taxon>
        <taxon>Bacilli</taxon>
        <taxon>Lactobacillales</taxon>
        <taxon>Enterococcaceae</taxon>
        <taxon>Tetragenococcus</taxon>
    </lineage>
</organism>
<feature type="compositionally biased region" description="Basic and acidic residues" evidence="1">
    <location>
        <begin position="307"/>
        <end position="316"/>
    </location>
</feature>
<protein>
    <submittedName>
        <fullName evidence="3">Uncharacterized protein</fullName>
    </submittedName>
</protein>
<keyword evidence="2" id="KW-0732">Signal</keyword>
<evidence type="ECO:0000313" key="4">
    <source>
        <dbReference type="Proteomes" id="UP001501577"/>
    </source>
</evidence>
<feature type="compositionally biased region" description="Low complexity" evidence="1">
    <location>
        <begin position="21"/>
        <end position="52"/>
    </location>
</feature>
<evidence type="ECO:0000256" key="2">
    <source>
        <dbReference type="SAM" id="SignalP"/>
    </source>
</evidence>
<dbReference type="Proteomes" id="UP001501577">
    <property type="component" value="Unassembled WGS sequence"/>
</dbReference>
<feature type="region of interest" description="Disordered" evidence="1">
    <location>
        <begin position="21"/>
        <end position="74"/>
    </location>
</feature>
<name>A0ABN3Y5U6_9ENTE</name>